<feature type="transmembrane region" description="Helical" evidence="1">
    <location>
        <begin position="81"/>
        <end position="99"/>
    </location>
</feature>
<name>A0A1M7FD68_9GAMM</name>
<reference evidence="2 3" key="1">
    <citation type="submission" date="2016-11" db="EMBL/GenBank/DDBJ databases">
        <authorList>
            <person name="Jaros S."/>
            <person name="Januszkiewicz K."/>
            <person name="Wedrychowicz H."/>
        </authorList>
    </citation>
    <scope>NUCLEOTIDE SEQUENCE [LARGE SCALE GENOMIC DNA]</scope>
    <source>
        <strain evidence="2 3">ACAM 12</strain>
    </source>
</reference>
<evidence type="ECO:0000313" key="2">
    <source>
        <dbReference type="EMBL" id="SHM01607.1"/>
    </source>
</evidence>
<dbReference type="Proteomes" id="UP000190911">
    <property type="component" value="Chromosome I"/>
</dbReference>
<dbReference type="EMBL" id="LT670847">
    <property type="protein sequence ID" value="SHM01607.1"/>
    <property type="molecule type" value="Genomic_DNA"/>
</dbReference>
<sequence>MNITHLTNARTDMALTFSRYMPLVLAGAVWLSVALLSTASSTLDAWLGGIALLAALGHLMLPVSENHGVDQHATKFNPANIASSISIAASLTIVVLFLLQ</sequence>
<keyword evidence="3" id="KW-1185">Reference proteome</keyword>
<protein>
    <submittedName>
        <fullName evidence="2">Uncharacterized protein</fullName>
    </submittedName>
</protein>
<dbReference type="InParanoid" id="A0A1M7FD68"/>
<feature type="transmembrane region" description="Helical" evidence="1">
    <location>
        <begin position="43"/>
        <end position="61"/>
    </location>
</feature>
<evidence type="ECO:0000256" key="1">
    <source>
        <dbReference type="SAM" id="Phobius"/>
    </source>
</evidence>
<dbReference type="AlphaFoldDB" id="A0A1M7FD68"/>
<dbReference type="RefSeq" id="WP_079551492.1">
    <property type="nucleotide sequence ID" value="NZ_LT670847.1"/>
</dbReference>
<dbReference type="STRING" id="29571.SAMN05878437_0795"/>
<evidence type="ECO:0000313" key="3">
    <source>
        <dbReference type="Proteomes" id="UP000190911"/>
    </source>
</evidence>
<gene>
    <name evidence="2" type="ORF">SAMN05878437_0795</name>
</gene>
<proteinExistence type="predicted"/>
<accession>A0A1M7FD68</accession>
<keyword evidence="1" id="KW-0812">Transmembrane</keyword>
<keyword evidence="1" id="KW-0472">Membrane</keyword>
<feature type="transmembrane region" description="Helical" evidence="1">
    <location>
        <begin position="20"/>
        <end position="36"/>
    </location>
</feature>
<organism evidence="2 3">
    <name type="scientific">Vreelandella subglaciescola</name>
    <dbReference type="NCBI Taxonomy" id="29571"/>
    <lineage>
        <taxon>Bacteria</taxon>
        <taxon>Pseudomonadati</taxon>
        <taxon>Pseudomonadota</taxon>
        <taxon>Gammaproteobacteria</taxon>
        <taxon>Oceanospirillales</taxon>
        <taxon>Halomonadaceae</taxon>
        <taxon>Vreelandella</taxon>
    </lineage>
</organism>
<keyword evidence="1" id="KW-1133">Transmembrane helix</keyword>